<evidence type="ECO:0000256" key="1">
    <source>
        <dbReference type="SAM" id="MobiDB-lite"/>
    </source>
</evidence>
<reference evidence="2 3" key="1">
    <citation type="submission" date="2017-12" db="EMBL/GenBank/DDBJ databases">
        <title>Phylogenetic diversity of female urinary microbiome.</title>
        <authorList>
            <person name="Thomas-White K."/>
            <person name="Wolfe A.J."/>
        </authorList>
    </citation>
    <scope>NUCLEOTIDE SEQUENCE [LARGE SCALE GENOMIC DNA]</scope>
    <source>
        <strain evidence="2 3">UMB0402</strain>
    </source>
</reference>
<evidence type="ECO:0000313" key="2">
    <source>
        <dbReference type="EMBL" id="PKY72275.1"/>
    </source>
</evidence>
<feature type="region of interest" description="Disordered" evidence="1">
    <location>
        <begin position="13"/>
        <end position="60"/>
    </location>
</feature>
<dbReference type="RefSeq" id="WP_024331844.1">
    <property type="nucleotide sequence ID" value="NZ_JASOXK010000005.1"/>
</dbReference>
<name>A0A2I1IMD1_9ACTO</name>
<accession>A0A2I1IMD1</accession>
<sequence>MGLDDLKNKAAEKLNEVKGNEETTDAGLDKASDAAKKVTGGKFDDKIDQARDAADERLGE</sequence>
<gene>
    <name evidence="2" type="ORF">CYJ19_05345</name>
</gene>
<comment type="caution">
    <text evidence="2">The sequence shown here is derived from an EMBL/GenBank/DDBJ whole genome shotgun (WGS) entry which is preliminary data.</text>
</comment>
<dbReference type="Pfam" id="PF14013">
    <property type="entry name" value="MT0933_antitox"/>
    <property type="match status" value="1"/>
</dbReference>
<dbReference type="Proteomes" id="UP000235122">
    <property type="component" value="Unassembled WGS sequence"/>
</dbReference>
<dbReference type="InterPro" id="IPR028037">
    <property type="entry name" value="Antitoxin_Rv0909/MT0933"/>
</dbReference>
<evidence type="ECO:0000313" key="3">
    <source>
        <dbReference type="Proteomes" id="UP000235122"/>
    </source>
</evidence>
<dbReference type="STRING" id="33007.HMPREF3198_00199"/>
<keyword evidence="3" id="KW-1185">Reference proteome</keyword>
<proteinExistence type="predicted"/>
<dbReference type="GeneID" id="35866794"/>
<organism evidence="2 3">
    <name type="scientific">Winkia neuii</name>
    <dbReference type="NCBI Taxonomy" id="33007"/>
    <lineage>
        <taxon>Bacteria</taxon>
        <taxon>Bacillati</taxon>
        <taxon>Actinomycetota</taxon>
        <taxon>Actinomycetes</taxon>
        <taxon>Actinomycetales</taxon>
        <taxon>Actinomycetaceae</taxon>
        <taxon>Winkia</taxon>
    </lineage>
</organism>
<dbReference type="EMBL" id="PKKO01000003">
    <property type="protein sequence ID" value="PKY72275.1"/>
    <property type="molecule type" value="Genomic_DNA"/>
</dbReference>
<dbReference type="AlphaFoldDB" id="A0A2I1IMD1"/>
<protein>
    <submittedName>
        <fullName evidence="2">Antitoxin</fullName>
    </submittedName>
</protein>